<sequence>MYLAPNLITKRQATSPETDFNKARALFASRVSSTAESASGLRGAQVAAFQADFLGRLSTFLPYRWRSCTIPKTRIPSAKQRKECSQKQCLCCEECVDGS</sequence>
<dbReference type="EMBL" id="JANPWB010000007">
    <property type="protein sequence ID" value="KAJ1173476.1"/>
    <property type="molecule type" value="Genomic_DNA"/>
</dbReference>
<evidence type="ECO:0000313" key="1">
    <source>
        <dbReference type="EMBL" id="KAJ1173476.1"/>
    </source>
</evidence>
<keyword evidence="2" id="KW-1185">Reference proteome</keyword>
<accession>A0AAV7TAM8</accession>
<organism evidence="1 2">
    <name type="scientific">Pleurodeles waltl</name>
    <name type="common">Iberian ribbed newt</name>
    <dbReference type="NCBI Taxonomy" id="8319"/>
    <lineage>
        <taxon>Eukaryota</taxon>
        <taxon>Metazoa</taxon>
        <taxon>Chordata</taxon>
        <taxon>Craniata</taxon>
        <taxon>Vertebrata</taxon>
        <taxon>Euteleostomi</taxon>
        <taxon>Amphibia</taxon>
        <taxon>Batrachia</taxon>
        <taxon>Caudata</taxon>
        <taxon>Salamandroidea</taxon>
        <taxon>Salamandridae</taxon>
        <taxon>Pleurodelinae</taxon>
        <taxon>Pleurodeles</taxon>
    </lineage>
</organism>
<evidence type="ECO:0000313" key="2">
    <source>
        <dbReference type="Proteomes" id="UP001066276"/>
    </source>
</evidence>
<dbReference type="AlphaFoldDB" id="A0AAV7TAM8"/>
<gene>
    <name evidence="1" type="ORF">NDU88_005308</name>
</gene>
<feature type="non-terminal residue" evidence="1">
    <location>
        <position position="99"/>
    </location>
</feature>
<reference evidence="1" key="1">
    <citation type="journal article" date="2022" name="bioRxiv">
        <title>Sequencing and chromosome-scale assembly of the giantPleurodeles waltlgenome.</title>
        <authorList>
            <person name="Brown T."/>
            <person name="Elewa A."/>
            <person name="Iarovenko S."/>
            <person name="Subramanian E."/>
            <person name="Araus A.J."/>
            <person name="Petzold A."/>
            <person name="Susuki M."/>
            <person name="Suzuki K.-i.T."/>
            <person name="Hayashi T."/>
            <person name="Toyoda A."/>
            <person name="Oliveira C."/>
            <person name="Osipova E."/>
            <person name="Leigh N.D."/>
            <person name="Simon A."/>
            <person name="Yun M.H."/>
        </authorList>
    </citation>
    <scope>NUCLEOTIDE SEQUENCE</scope>
    <source>
        <strain evidence="1">20211129_DDA</strain>
        <tissue evidence="1">Liver</tissue>
    </source>
</reference>
<dbReference type="Proteomes" id="UP001066276">
    <property type="component" value="Chromosome 4_1"/>
</dbReference>
<protein>
    <submittedName>
        <fullName evidence="1">Uncharacterized protein</fullName>
    </submittedName>
</protein>
<proteinExistence type="predicted"/>
<comment type="caution">
    <text evidence="1">The sequence shown here is derived from an EMBL/GenBank/DDBJ whole genome shotgun (WGS) entry which is preliminary data.</text>
</comment>
<name>A0AAV7TAM8_PLEWA</name>